<reference evidence="1 2" key="1">
    <citation type="journal article" date="2021" name="Elife">
        <title>Chloroplast acquisition without the gene transfer in kleptoplastic sea slugs, Plakobranchus ocellatus.</title>
        <authorList>
            <person name="Maeda T."/>
            <person name="Takahashi S."/>
            <person name="Yoshida T."/>
            <person name="Shimamura S."/>
            <person name="Takaki Y."/>
            <person name="Nagai Y."/>
            <person name="Toyoda A."/>
            <person name="Suzuki Y."/>
            <person name="Arimoto A."/>
            <person name="Ishii H."/>
            <person name="Satoh N."/>
            <person name="Nishiyama T."/>
            <person name="Hasebe M."/>
            <person name="Maruyama T."/>
            <person name="Minagawa J."/>
            <person name="Obokata J."/>
            <person name="Shigenobu S."/>
        </authorList>
    </citation>
    <scope>NUCLEOTIDE SEQUENCE [LARGE SCALE GENOMIC DNA]</scope>
</reference>
<dbReference type="SUPFAM" id="SSF50494">
    <property type="entry name" value="Trypsin-like serine proteases"/>
    <property type="match status" value="1"/>
</dbReference>
<dbReference type="Proteomes" id="UP000762676">
    <property type="component" value="Unassembled WGS sequence"/>
</dbReference>
<proteinExistence type="predicted"/>
<accession>A0AAV4K4Y7</accession>
<keyword evidence="2" id="KW-1185">Reference proteome</keyword>
<gene>
    <name evidence="1" type="ORF">ElyMa_005316100</name>
</gene>
<evidence type="ECO:0000313" key="1">
    <source>
        <dbReference type="EMBL" id="GFS27906.1"/>
    </source>
</evidence>
<sequence>MKKKTNRNIVDSAGTTFSRHQALVTSQWGAQLLNYEAHLRASKRGQITIVGGDSYRTDSDERKRRFLCHHECEVFSGSEHEAAESERNWNGCEKNPGHKQFISAQNFTENYLPRLQSDQKRGMLKNLIDLTVRLRVSCTSLHRPDDDDLAAHRGTGKLRTGTGFIYDVHDPDYNKPNLLNEGLGNETKKHWRFYVQTACHVVYNTEEAKETKVDLFYDENSCERDGRMKSVWGVRVINSTPGIDWCSMLCETCDEDLGKRIESAVRCRFYDDKLKPEDIFDLGLLKLQHYDEKCQPVVIVSHPHGQPKQITVGELKTWQRSSIKHQVLIKKKGCYEYDWVDEGRVEYTTPTCPGSSGASVLVWDRDLGKFSYFLWFSPVHSGGVSKTSSSTQHNQLQKLRGHETTQQQLNYGFNI</sequence>
<evidence type="ECO:0000313" key="2">
    <source>
        <dbReference type="Proteomes" id="UP000762676"/>
    </source>
</evidence>
<evidence type="ECO:0008006" key="3">
    <source>
        <dbReference type="Google" id="ProtNLM"/>
    </source>
</evidence>
<comment type="caution">
    <text evidence="1">The sequence shown here is derived from an EMBL/GenBank/DDBJ whole genome shotgun (WGS) entry which is preliminary data.</text>
</comment>
<dbReference type="InterPro" id="IPR009003">
    <property type="entry name" value="Peptidase_S1_PA"/>
</dbReference>
<protein>
    <recommendedName>
        <fullName evidence="3">Peptidase S1 domain-containing protein</fullName>
    </recommendedName>
</protein>
<organism evidence="1 2">
    <name type="scientific">Elysia marginata</name>
    <dbReference type="NCBI Taxonomy" id="1093978"/>
    <lineage>
        <taxon>Eukaryota</taxon>
        <taxon>Metazoa</taxon>
        <taxon>Spiralia</taxon>
        <taxon>Lophotrochozoa</taxon>
        <taxon>Mollusca</taxon>
        <taxon>Gastropoda</taxon>
        <taxon>Heterobranchia</taxon>
        <taxon>Euthyneura</taxon>
        <taxon>Panpulmonata</taxon>
        <taxon>Sacoglossa</taxon>
        <taxon>Placobranchoidea</taxon>
        <taxon>Plakobranchidae</taxon>
        <taxon>Elysia</taxon>
    </lineage>
</organism>
<dbReference type="EMBL" id="BMAT01010577">
    <property type="protein sequence ID" value="GFS27906.1"/>
    <property type="molecule type" value="Genomic_DNA"/>
</dbReference>
<name>A0AAV4K4Y7_9GAST</name>
<dbReference type="AlphaFoldDB" id="A0AAV4K4Y7"/>